<feature type="binding site" evidence="6">
    <location>
        <position position="189"/>
    </location>
    <ligand>
        <name>molybdate</name>
        <dbReference type="ChEBI" id="CHEBI:36264"/>
    </ligand>
</feature>
<evidence type="ECO:0000256" key="3">
    <source>
        <dbReference type="ARBA" id="ARBA00022723"/>
    </source>
</evidence>
<dbReference type="InterPro" id="IPR050682">
    <property type="entry name" value="ModA/WtpA"/>
</dbReference>
<keyword evidence="4 7" id="KW-0732">Signal</keyword>
<feature type="binding site" evidence="6">
    <location>
        <position position="207"/>
    </location>
    <ligand>
        <name>molybdate</name>
        <dbReference type="ChEBI" id="CHEBI:36264"/>
    </ligand>
</feature>
<dbReference type="GO" id="GO:1901359">
    <property type="term" value="F:tungstate binding"/>
    <property type="evidence" value="ECO:0007669"/>
    <property type="project" value="UniProtKB-ARBA"/>
</dbReference>
<evidence type="ECO:0000256" key="5">
    <source>
        <dbReference type="ARBA" id="ARBA00062515"/>
    </source>
</evidence>
<keyword evidence="9" id="KW-1185">Reference proteome</keyword>
<dbReference type="GO" id="GO:0046872">
    <property type="term" value="F:metal ion binding"/>
    <property type="evidence" value="ECO:0007669"/>
    <property type="project" value="UniProtKB-KW"/>
</dbReference>
<evidence type="ECO:0000256" key="6">
    <source>
        <dbReference type="PIRSR" id="PIRSR004846-1"/>
    </source>
</evidence>
<dbReference type="NCBIfam" id="NF007958">
    <property type="entry name" value="PRK10677.1"/>
    <property type="match status" value="1"/>
</dbReference>
<proteinExistence type="inferred from homology"/>
<name>K8NTE7_9BRAD</name>
<evidence type="ECO:0000256" key="7">
    <source>
        <dbReference type="SAM" id="SignalP"/>
    </source>
</evidence>
<dbReference type="AlphaFoldDB" id="K8NTE7"/>
<reference evidence="8 9" key="1">
    <citation type="submission" date="2012-04" db="EMBL/GenBank/DDBJ databases">
        <title>The Genome Sequence of Afipia clevelandensis ATCC 49720.</title>
        <authorList>
            <consortium name="The Broad Institute Genome Sequencing Platform"/>
            <person name="Earl A."/>
            <person name="Ward D."/>
            <person name="Feldgarden M."/>
            <person name="Gevers D."/>
            <person name="Huys G."/>
            <person name="Walker B."/>
            <person name="Young S.K."/>
            <person name="Zeng Q."/>
            <person name="Gargeya S."/>
            <person name="Fitzgerald M."/>
            <person name="Haas B."/>
            <person name="Abouelleil A."/>
            <person name="Alvarado L."/>
            <person name="Arachchi H.M."/>
            <person name="Berlin A."/>
            <person name="Chapman S.B."/>
            <person name="Goldberg J."/>
            <person name="Griggs A."/>
            <person name="Gujja S."/>
            <person name="Hansen M."/>
            <person name="Howarth C."/>
            <person name="Imamovic A."/>
            <person name="Larimer J."/>
            <person name="McCowen C."/>
            <person name="Montmayeur A."/>
            <person name="Murphy C."/>
            <person name="Neiman D."/>
            <person name="Pearson M."/>
            <person name="Priest M."/>
            <person name="Roberts A."/>
            <person name="Saif S."/>
            <person name="Shea T."/>
            <person name="Sisk P."/>
            <person name="Sykes S."/>
            <person name="Wortman J."/>
            <person name="Nusbaum C."/>
            <person name="Birren B."/>
        </authorList>
    </citation>
    <scope>NUCLEOTIDE SEQUENCE [LARGE SCALE GENOMIC DNA]</scope>
    <source>
        <strain evidence="8 9">ATCC 49720</strain>
    </source>
</reference>
<feature type="binding site" evidence="6">
    <location>
        <position position="49"/>
    </location>
    <ligand>
        <name>molybdate</name>
        <dbReference type="ChEBI" id="CHEBI:36264"/>
    </ligand>
</feature>
<keyword evidence="2 6" id="KW-0500">Molybdenum</keyword>
<dbReference type="FunFam" id="3.40.190.10:FF:000035">
    <property type="entry name" value="Molybdate ABC transporter substrate-binding protein"/>
    <property type="match status" value="1"/>
</dbReference>
<dbReference type="PANTHER" id="PTHR30632:SF17">
    <property type="entry name" value="MOLYBDATE-BINDING PROTEIN MODA"/>
    <property type="match status" value="1"/>
</dbReference>
<dbReference type="Proteomes" id="UP000001095">
    <property type="component" value="Unassembled WGS sequence"/>
</dbReference>
<organism evidence="8 9">
    <name type="scientific">Afipia clevelandensis ATCC 49720</name>
    <dbReference type="NCBI Taxonomy" id="883079"/>
    <lineage>
        <taxon>Bacteria</taxon>
        <taxon>Pseudomonadati</taxon>
        <taxon>Pseudomonadota</taxon>
        <taxon>Alphaproteobacteria</taxon>
        <taxon>Hyphomicrobiales</taxon>
        <taxon>Nitrobacteraceae</taxon>
        <taxon>Afipia</taxon>
    </lineage>
</organism>
<accession>K8NTE7</accession>
<evidence type="ECO:0000256" key="1">
    <source>
        <dbReference type="ARBA" id="ARBA00009175"/>
    </source>
</evidence>
<dbReference type="GO" id="GO:0015689">
    <property type="term" value="P:molybdate ion transport"/>
    <property type="evidence" value="ECO:0007669"/>
    <property type="project" value="InterPro"/>
</dbReference>
<feature type="binding site" evidence="6">
    <location>
        <position position="76"/>
    </location>
    <ligand>
        <name>molybdate</name>
        <dbReference type="ChEBI" id="CHEBI:36264"/>
    </ligand>
</feature>
<dbReference type="InterPro" id="IPR005950">
    <property type="entry name" value="ModA"/>
</dbReference>
<evidence type="ECO:0000313" key="8">
    <source>
        <dbReference type="EMBL" id="EKS33612.1"/>
    </source>
</evidence>
<feature type="chain" id="PRO_5003921664" evidence="7">
    <location>
        <begin position="23"/>
        <end position="274"/>
    </location>
</feature>
<evidence type="ECO:0000313" key="9">
    <source>
        <dbReference type="Proteomes" id="UP000001095"/>
    </source>
</evidence>
<comment type="subunit">
    <text evidence="5">The complex is composed of two ATP-binding proteins (ModC), two transmembrane proteins (ModB) and a solute-binding protein (ModA).</text>
</comment>
<keyword evidence="3 6" id="KW-0479">Metal-binding</keyword>
<evidence type="ECO:0000256" key="2">
    <source>
        <dbReference type="ARBA" id="ARBA00022505"/>
    </source>
</evidence>
<dbReference type="NCBIfam" id="TIGR01256">
    <property type="entry name" value="modA"/>
    <property type="match status" value="1"/>
</dbReference>
<dbReference type="RefSeq" id="WP_002713602.1">
    <property type="nucleotide sequence ID" value="NZ_KB375281.1"/>
</dbReference>
<sequence length="274" mass="28473">MTLMSRFLVMTALVCAPLFAMAHAQDAKPSAAPSAAAQDKTITVFAAASMKNALDEANAAFAAKAGMKVTASYAASSALAKQLEQGAPADAFISADIDWMDYSAKKKTINEPSRVNLLGNKIVLIAPKDSKLTDVRIGQGFDLAKLAGDGRIATGDVKAVPVGKYAKAALEKLGSWQAAEPKFAMAESVRAALALVSRGEAALGIVYETDAKVDPGVKVIGAFPADSHPAIIYPVAATTAAKPDTAGYLAFLRSAAAKTIFEKYGFTFLIKPTA</sequence>
<evidence type="ECO:0000256" key="4">
    <source>
        <dbReference type="ARBA" id="ARBA00022729"/>
    </source>
</evidence>
<dbReference type="PIRSF" id="PIRSF004846">
    <property type="entry name" value="ModA"/>
    <property type="match status" value="1"/>
</dbReference>
<dbReference type="EMBL" id="AGWY01000012">
    <property type="protein sequence ID" value="EKS33612.1"/>
    <property type="molecule type" value="Genomic_DNA"/>
</dbReference>
<protein>
    <submittedName>
        <fullName evidence="8">Molybdate ABC transporter, periplasmic molybdate-binding protein</fullName>
    </submittedName>
</protein>
<dbReference type="HOGENOM" id="CLU_065520_3_0_5"/>
<dbReference type="SUPFAM" id="SSF53850">
    <property type="entry name" value="Periplasmic binding protein-like II"/>
    <property type="match status" value="1"/>
</dbReference>
<dbReference type="GO" id="GO:0030288">
    <property type="term" value="C:outer membrane-bounded periplasmic space"/>
    <property type="evidence" value="ECO:0007669"/>
    <property type="project" value="TreeGrafter"/>
</dbReference>
<feature type="signal peptide" evidence="7">
    <location>
        <begin position="1"/>
        <end position="22"/>
    </location>
</feature>
<dbReference type="Pfam" id="PF13531">
    <property type="entry name" value="SBP_bac_11"/>
    <property type="match status" value="1"/>
</dbReference>
<gene>
    <name evidence="8" type="ORF">HMPREF9696_02732</name>
</gene>
<dbReference type="PANTHER" id="PTHR30632">
    <property type="entry name" value="MOLYBDATE-BINDING PERIPLASMIC PROTEIN"/>
    <property type="match status" value="1"/>
</dbReference>
<dbReference type="Gene3D" id="3.40.190.10">
    <property type="entry name" value="Periplasmic binding protein-like II"/>
    <property type="match status" value="2"/>
</dbReference>
<comment type="caution">
    <text evidence="8">The sequence shown here is derived from an EMBL/GenBank/DDBJ whole genome shotgun (WGS) entry which is preliminary data.</text>
</comment>
<comment type="similarity">
    <text evidence="1">Belongs to the bacterial solute-binding protein ModA family.</text>
</comment>
<dbReference type="GO" id="GO:0030973">
    <property type="term" value="F:molybdate ion binding"/>
    <property type="evidence" value="ECO:0007669"/>
    <property type="project" value="TreeGrafter"/>
</dbReference>
<dbReference type="PATRIC" id="fig|883079.3.peg.2785"/>